<keyword evidence="2" id="KW-1185">Reference proteome</keyword>
<evidence type="ECO:0000313" key="1">
    <source>
        <dbReference type="EMBL" id="PSW19780.1"/>
    </source>
</evidence>
<reference evidence="1 2" key="1">
    <citation type="submission" date="2018-01" db="EMBL/GenBank/DDBJ databases">
        <title>Whole genome sequencing of Histamine producing bacteria.</title>
        <authorList>
            <person name="Butler K."/>
        </authorList>
    </citation>
    <scope>NUCLEOTIDE SEQUENCE [LARGE SCALE GENOMIC DNA]</scope>
    <source>
        <strain evidence="1 2">DSM 100436</strain>
    </source>
</reference>
<dbReference type="Pfam" id="PF05936">
    <property type="entry name" value="T6SS_VasE"/>
    <property type="match status" value="1"/>
</dbReference>
<dbReference type="NCBIfam" id="TIGR03353">
    <property type="entry name" value="VI_chp_4"/>
    <property type="match status" value="1"/>
</dbReference>
<accession>A0A2T3NU28</accession>
<gene>
    <name evidence="1" type="primary">tssK</name>
    <name evidence="1" type="ORF">C9I98_09945</name>
</gene>
<evidence type="ECO:0000313" key="2">
    <source>
        <dbReference type="Proteomes" id="UP000241771"/>
    </source>
</evidence>
<sequence>MVSRNRVVWYEGMFLKPEHFEQDFRYSESATQNAITFFNDYCYGLKSLAYEKKLLEHGKFAVTEVSGVFRDGTVFQSPERDLLPLVFEINVESTGKCLCLTLPISGRNQGLVPQSKGSHEQSRYVSIETPENPSEIDKEIESASLNLTLYMEDTVPTDCLVIPIVKIQSVDELGVVTLDDNFIPTILNTKLSPVIIERQNQIHALMLQRVAMFSDQIGVVKRALGTNTLEFLHLQTINRYLLLWKQYLGQKEIHPYELFKLCLYIAGDLTVFTQEGSQIKPPDLSIYDHRNLEQSLLLVLSVIEAQLGGVIAMRAIHLELEEKKYGIQLARIDDNSLLNNSRVILAASSQIPSEQLRLRFPQQAKIAPAEKLTELVQLQLPGLGLSPVQVVPEEMPYYKDYVYFEVGQNSDLWHQMKHSVGFAIHPGAEYPSLALELWVIKQE</sequence>
<proteinExistence type="predicted"/>
<organism evidence="1 2">
    <name type="scientific">Photobacterium sanctipauli</name>
    <dbReference type="NCBI Taxonomy" id="1342794"/>
    <lineage>
        <taxon>Bacteria</taxon>
        <taxon>Pseudomonadati</taxon>
        <taxon>Pseudomonadota</taxon>
        <taxon>Gammaproteobacteria</taxon>
        <taxon>Vibrionales</taxon>
        <taxon>Vibrionaceae</taxon>
        <taxon>Photobacterium</taxon>
    </lineage>
</organism>
<dbReference type="PANTHER" id="PTHR35566">
    <property type="entry name" value="BLR3599 PROTEIN"/>
    <property type="match status" value="1"/>
</dbReference>
<name>A0A2T3NU28_9GAMM</name>
<dbReference type="PANTHER" id="PTHR35566:SF1">
    <property type="entry name" value="TYPE VI SECRETION SYSTEM BASEPLATE COMPONENT TSSK1"/>
    <property type="match status" value="1"/>
</dbReference>
<dbReference type="AlphaFoldDB" id="A0A2T3NU28"/>
<dbReference type="RefSeq" id="WP_107271925.1">
    <property type="nucleotide sequence ID" value="NZ_PYMA01000005.1"/>
</dbReference>
<dbReference type="Proteomes" id="UP000241771">
    <property type="component" value="Unassembled WGS sequence"/>
</dbReference>
<comment type="caution">
    <text evidence="1">The sequence shown here is derived from an EMBL/GenBank/DDBJ whole genome shotgun (WGS) entry which is preliminary data.</text>
</comment>
<dbReference type="EMBL" id="PYMA01000005">
    <property type="protein sequence ID" value="PSW19780.1"/>
    <property type="molecule type" value="Genomic_DNA"/>
</dbReference>
<protein>
    <submittedName>
        <fullName evidence="1">Type VI secretion system baseplate subunit TssK</fullName>
    </submittedName>
</protein>
<dbReference type="InterPro" id="IPR010263">
    <property type="entry name" value="T6SS_TssK"/>
</dbReference>